<sequence>MLRIVIIFLSSILLAIGYNWFLLPHKILSTGISGIAMMIGLLTPINTGIVNLLLNLPLFILGFLKLGKRLMTYTIFVVITNSIALILIPIQPLSTDPILSSVFGGVLVGVSSGLIFRFSASTGGFDIIGLLLTRKKDIPLGTLLFGMNAVIVFISGFLFSWDVALYTLLSIFITGKVIDAIHTRHLKLTLMIITNRGEEIREVLLSHSVRGITIVEGEGAYTKEKRKVLFMIITRHELGEVKRLITETDPRAFVNIMETVEVMGFFNKLKD</sequence>
<evidence type="ECO:0000256" key="2">
    <source>
        <dbReference type="ARBA" id="ARBA00022475"/>
    </source>
</evidence>
<protein>
    <recommendedName>
        <fullName evidence="7">DUF2179 domain-containing protein</fullName>
    </recommendedName>
</protein>
<dbReference type="Gene3D" id="3.30.70.120">
    <property type="match status" value="1"/>
</dbReference>
<organism evidence="8 9">
    <name type="scientific">Thermoflavimicrobium daqui</name>
    <dbReference type="NCBI Taxonomy" id="2137476"/>
    <lineage>
        <taxon>Bacteria</taxon>
        <taxon>Bacillati</taxon>
        <taxon>Bacillota</taxon>
        <taxon>Bacilli</taxon>
        <taxon>Bacillales</taxon>
        <taxon>Thermoactinomycetaceae</taxon>
        <taxon>Thermoflavimicrobium</taxon>
    </lineage>
</organism>
<dbReference type="InterPro" id="IPR015867">
    <property type="entry name" value="N-reg_PII/ATP_PRibTrfase_C"/>
</dbReference>
<evidence type="ECO:0000256" key="5">
    <source>
        <dbReference type="ARBA" id="ARBA00023136"/>
    </source>
</evidence>
<dbReference type="InterPro" id="IPR019264">
    <property type="entry name" value="DUF2179"/>
</dbReference>
<evidence type="ECO:0000313" key="9">
    <source>
        <dbReference type="Proteomes" id="UP000251213"/>
    </source>
</evidence>
<feature type="transmembrane region" description="Helical" evidence="6">
    <location>
        <begin position="70"/>
        <end position="92"/>
    </location>
</feature>
<feature type="transmembrane region" description="Helical" evidence="6">
    <location>
        <begin position="98"/>
        <end position="118"/>
    </location>
</feature>
<dbReference type="AlphaFoldDB" id="A0A364K1I5"/>
<dbReference type="CDD" id="cd16380">
    <property type="entry name" value="YitT_C"/>
    <property type="match status" value="1"/>
</dbReference>
<keyword evidence="5 6" id="KW-0472">Membrane</keyword>
<name>A0A364K1I5_9BACL</name>
<feature type="transmembrane region" description="Helical" evidence="6">
    <location>
        <begin position="138"/>
        <end position="157"/>
    </location>
</feature>
<keyword evidence="2" id="KW-1003">Cell membrane</keyword>
<dbReference type="PIRSF" id="PIRSF006483">
    <property type="entry name" value="Membrane_protein_YitT"/>
    <property type="match status" value="1"/>
</dbReference>
<evidence type="ECO:0000256" key="6">
    <source>
        <dbReference type="SAM" id="Phobius"/>
    </source>
</evidence>
<dbReference type="InterPro" id="IPR051461">
    <property type="entry name" value="UPF0750_membrane"/>
</dbReference>
<accession>A0A364K1I5</accession>
<gene>
    <name evidence="8" type="ORF">DL897_15825</name>
</gene>
<comment type="caution">
    <text evidence="8">The sequence shown here is derived from an EMBL/GenBank/DDBJ whole genome shotgun (WGS) entry which is preliminary data.</text>
</comment>
<dbReference type="Pfam" id="PF10035">
    <property type="entry name" value="DUF2179"/>
    <property type="match status" value="1"/>
</dbReference>
<reference evidence="8 9" key="2">
    <citation type="submission" date="2018-06" db="EMBL/GenBank/DDBJ databases">
        <authorList>
            <person name="Zhirakovskaya E."/>
        </authorList>
    </citation>
    <scope>NUCLEOTIDE SEQUENCE [LARGE SCALE GENOMIC DNA]</scope>
    <source>
        <strain evidence="8 9">FBKL4.011</strain>
    </source>
</reference>
<dbReference type="EMBL" id="QJKK01000012">
    <property type="protein sequence ID" value="RAL21884.1"/>
    <property type="molecule type" value="Genomic_DNA"/>
</dbReference>
<evidence type="ECO:0000256" key="4">
    <source>
        <dbReference type="ARBA" id="ARBA00022989"/>
    </source>
</evidence>
<dbReference type="RefSeq" id="WP_113660096.1">
    <property type="nucleotide sequence ID" value="NZ_KZ845674.1"/>
</dbReference>
<reference evidence="8 9" key="1">
    <citation type="submission" date="2018-06" db="EMBL/GenBank/DDBJ databases">
        <title>Thermoflavimicrobium daqus sp. nov., a thermophilic microbe isolated from Moutai-flavour Daqu.</title>
        <authorList>
            <person name="Wang X."/>
            <person name="Zhou H."/>
        </authorList>
    </citation>
    <scope>NUCLEOTIDE SEQUENCE [LARGE SCALE GENOMIC DNA]</scope>
    <source>
        <strain evidence="8 9">FBKL4.011</strain>
    </source>
</reference>
<dbReference type="OrthoDB" id="2417289at2"/>
<comment type="subcellular location">
    <subcellularLocation>
        <location evidence="1">Cell membrane</location>
        <topology evidence="1">Multi-pass membrane protein</topology>
    </subcellularLocation>
</comment>
<keyword evidence="4 6" id="KW-1133">Transmembrane helix</keyword>
<evidence type="ECO:0000256" key="3">
    <source>
        <dbReference type="ARBA" id="ARBA00022692"/>
    </source>
</evidence>
<evidence type="ECO:0000313" key="8">
    <source>
        <dbReference type="EMBL" id="RAL21884.1"/>
    </source>
</evidence>
<dbReference type="PANTHER" id="PTHR33545">
    <property type="entry name" value="UPF0750 MEMBRANE PROTEIN YITT-RELATED"/>
    <property type="match status" value="1"/>
</dbReference>
<feature type="domain" description="DUF2179" evidence="7">
    <location>
        <begin position="210"/>
        <end position="264"/>
    </location>
</feature>
<dbReference type="InterPro" id="IPR003740">
    <property type="entry name" value="YitT"/>
</dbReference>
<dbReference type="Proteomes" id="UP000251213">
    <property type="component" value="Unassembled WGS sequence"/>
</dbReference>
<feature type="transmembrane region" description="Helical" evidence="6">
    <location>
        <begin position="35"/>
        <end position="63"/>
    </location>
</feature>
<keyword evidence="3 6" id="KW-0812">Transmembrane</keyword>
<dbReference type="GO" id="GO:0005886">
    <property type="term" value="C:plasma membrane"/>
    <property type="evidence" value="ECO:0007669"/>
    <property type="project" value="UniProtKB-SubCell"/>
</dbReference>
<feature type="transmembrane region" description="Helical" evidence="6">
    <location>
        <begin position="5"/>
        <end position="23"/>
    </location>
</feature>
<dbReference type="PANTHER" id="PTHR33545:SF5">
    <property type="entry name" value="UPF0750 MEMBRANE PROTEIN YITT"/>
    <property type="match status" value="1"/>
</dbReference>
<dbReference type="Pfam" id="PF02588">
    <property type="entry name" value="YitT_membrane"/>
    <property type="match status" value="1"/>
</dbReference>
<evidence type="ECO:0000256" key="1">
    <source>
        <dbReference type="ARBA" id="ARBA00004651"/>
    </source>
</evidence>
<keyword evidence="9" id="KW-1185">Reference proteome</keyword>
<evidence type="ECO:0000259" key="7">
    <source>
        <dbReference type="Pfam" id="PF10035"/>
    </source>
</evidence>
<proteinExistence type="predicted"/>